<name>A0A015VNX2_BACFG</name>
<protein>
    <submittedName>
        <fullName evidence="1">Uncharacterized protein</fullName>
    </submittedName>
</protein>
<comment type="caution">
    <text evidence="1">The sequence shown here is derived from an EMBL/GenBank/DDBJ whole genome shotgun (WGS) entry which is preliminary data.</text>
</comment>
<dbReference type="EMBL" id="JGDB01000035">
    <property type="protein sequence ID" value="EXY91663.1"/>
    <property type="molecule type" value="Genomic_DNA"/>
</dbReference>
<evidence type="ECO:0000313" key="1">
    <source>
        <dbReference type="EMBL" id="EXY87553.1"/>
    </source>
</evidence>
<proteinExistence type="predicted"/>
<dbReference type="AlphaFoldDB" id="A0A015VNX2"/>
<reference evidence="1 3" key="1">
    <citation type="submission" date="2014-02" db="EMBL/GenBank/DDBJ databases">
        <authorList>
            <person name="Sears C."/>
            <person name="Carroll K."/>
            <person name="Sack B.R."/>
            <person name="Qadri F."/>
            <person name="Myers L.L."/>
            <person name="Chung G.-T."/>
            <person name="Escheverria P."/>
            <person name="Fraser C.M."/>
            <person name="Sadzewicz L."/>
            <person name="Shefchek K.A."/>
            <person name="Tallon L."/>
            <person name="Das S.P."/>
            <person name="Daugherty S."/>
            <person name="Mongodin E.F."/>
        </authorList>
    </citation>
    <scope>NUCLEOTIDE SEQUENCE [LARGE SCALE GENOMIC DNA]</scope>
    <source>
        <strain evidence="1">3998T</strain>
        <strain evidence="3">3998T(B)3</strain>
    </source>
</reference>
<accession>A0A015VNX2</accession>
<dbReference type="EMBL" id="JGDB01000422">
    <property type="protein sequence ID" value="EXY87553.1"/>
    <property type="molecule type" value="Genomic_DNA"/>
</dbReference>
<gene>
    <name evidence="2" type="ORF">M125_1614</name>
    <name evidence="1" type="ORF">M125_5824</name>
</gene>
<evidence type="ECO:0000313" key="3">
    <source>
        <dbReference type="Proteomes" id="UP000020773"/>
    </source>
</evidence>
<organism evidence="1 3">
    <name type="scientific">Bacteroides fragilis str. 3998T(B)3</name>
    <dbReference type="NCBI Taxonomy" id="1339316"/>
    <lineage>
        <taxon>Bacteria</taxon>
        <taxon>Pseudomonadati</taxon>
        <taxon>Bacteroidota</taxon>
        <taxon>Bacteroidia</taxon>
        <taxon>Bacteroidales</taxon>
        <taxon>Bacteroidaceae</taxon>
        <taxon>Bacteroides</taxon>
    </lineage>
</organism>
<evidence type="ECO:0000313" key="2">
    <source>
        <dbReference type="EMBL" id="EXY91663.1"/>
    </source>
</evidence>
<dbReference type="Proteomes" id="UP000020773">
    <property type="component" value="Unassembled WGS sequence"/>
</dbReference>
<sequence length="39" mass="4558">MNFFSVYLSVFIHYIACHAPQKNEKRSLKTNLKTISSKI</sequence>